<evidence type="ECO:0000256" key="6">
    <source>
        <dbReference type="ARBA" id="ARBA00023128"/>
    </source>
</evidence>
<evidence type="ECO:0000259" key="8">
    <source>
        <dbReference type="Pfam" id="PF05057"/>
    </source>
</evidence>
<evidence type="ECO:0000256" key="2">
    <source>
        <dbReference type="ARBA" id="ARBA00004240"/>
    </source>
</evidence>
<keyword evidence="7" id="KW-0472">Membrane</keyword>
<dbReference type="SUPFAM" id="SSF53474">
    <property type="entry name" value="alpha/beta-Hydrolases"/>
    <property type="match status" value="1"/>
</dbReference>
<keyword evidence="11" id="KW-1185">Reference proteome</keyword>
<evidence type="ECO:0000256" key="5">
    <source>
        <dbReference type="ARBA" id="ARBA00022824"/>
    </source>
</evidence>
<dbReference type="GeneID" id="63751912"/>
<dbReference type="PANTHER" id="PTHR48182">
    <property type="entry name" value="PROTEIN SERAC1"/>
    <property type="match status" value="1"/>
</dbReference>
<reference evidence="11" key="2">
    <citation type="journal article" date="2017" name="Genome Biol.">
        <title>Comparative genomics reveals high biological diversity and specific adaptations in the industrially and medically important fungal genus Aspergillus.</title>
        <authorList>
            <person name="de Vries R.P."/>
            <person name="Riley R."/>
            <person name="Wiebenga A."/>
            <person name="Aguilar-Osorio G."/>
            <person name="Amillis S."/>
            <person name="Uchima C.A."/>
            <person name="Anderluh G."/>
            <person name="Asadollahi M."/>
            <person name="Askin M."/>
            <person name="Barry K."/>
            <person name="Battaglia E."/>
            <person name="Bayram O."/>
            <person name="Benocci T."/>
            <person name="Braus-Stromeyer S.A."/>
            <person name="Caldana C."/>
            <person name="Canovas D."/>
            <person name="Cerqueira G.C."/>
            <person name="Chen F."/>
            <person name="Chen W."/>
            <person name="Choi C."/>
            <person name="Clum A."/>
            <person name="Dos Santos R.A."/>
            <person name="Damasio A.R."/>
            <person name="Diallinas G."/>
            <person name="Emri T."/>
            <person name="Fekete E."/>
            <person name="Flipphi M."/>
            <person name="Freyberg S."/>
            <person name="Gallo A."/>
            <person name="Gournas C."/>
            <person name="Habgood R."/>
            <person name="Hainaut M."/>
            <person name="Harispe M.L."/>
            <person name="Henrissat B."/>
            <person name="Hilden K.S."/>
            <person name="Hope R."/>
            <person name="Hossain A."/>
            <person name="Karabika E."/>
            <person name="Karaffa L."/>
            <person name="Karanyi Z."/>
            <person name="Krasevec N."/>
            <person name="Kuo A."/>
            <person name="Kusch H."/>
            <person name="LaButti K."/>
            <person name="Lagendijk E.L."/>
            <person name="Lapidus A."/>
            <person name="Levasseur A."/>
            <person name="Lindquist E."/>
            <person name="Lipzen A."/>
            <person name="Logrieco A.F."/>
            <person name="MacCabe A."/>
            <person name="Maekelae M.R."/>
            <person name="Malavazi I."/>
            <person name="Melin P."/>
            <person name="Meyer V."/>
            <person name="Mielnichuk N."/>
            <person name="Miskei M."/>
            <person name="Molnar A.P."/>
            <person name="Mule G."/>
            <person name="Ngan C.Y."/>
            <person name="Orejas M."/>
            <person name="Orosz E."/>
            <person name="Ouedraogo J.P."/>
            <person name="Overkamp K.M."/>
            <person name="Park H.-S."/>
            <person name="Perrone G."/>
            <person name="Piumi F."/>
            <person name="Punt P.J."/>
            <person name="Ram A.F."/>
            <person name="Ramon A."/>
            <person name="Rauscher S."/>
            <person name="Record E."/>
            <person name="Riano-Pachon D.M."/>
            <person name="Robert V."/>
            <person name="Roehrig J."/>
            <person name="Ruller R."/>
            <person name="Salamov A."/>
            <person name="Salih N.S."/>
            <person name="Samson R.A."/>
            <person name="Sandor E."/>
            <person name="Sanguinetti M."/>
            <person name="Schuetze T."/>
            <person name="Sepcic K."/>
            <person name="Shelest E."/>
            <person name="Sherlock G."/>
            <person name="Sophianopoulou V."/>
            <person name="Squina F.M."/>
            <person name="Sun H."/>
            <person name="Susca A."/>
            <person name="Todd R.B."/>
            <person name="Tsang A."/>
            <person name="Unkles S.E."/>
            <person name="van de Wiele N."/>
            <person name="van Rossen-Uffink D."/>
            <person name="Oliveira J.V."/>
            <person name="Vesth T.C."/>
            <person name="Visser J."/>
            <person name="Yu J.-H."/>
            <person name="Zhou M."/>
            <person name="Andersen M.R."/>
            <person name="Archer D.B."/>
            <person name="Baker S.E."/>
            <person name="Benoit I."/>
            <person name="Brakhage A.A."/>
            <person name="Braus G.H."/>
            <person name="Fischer R."/>
            <person name="Frisvad J.C."/>
            <person name="Goldman G.H."/>
            <person name="Houbraken J."/>
            <person name="Oakley B."/>
            <person name="Pocsi I."/>
            <person name="Scazzocchio C."/>
            <person name="Seiboth B."/>
            <person name="vanKuyk P.A."/>
            <person name="Wortman J."/>
            <person name="Dyer P.S."/>
            <person name="Grigoriev I.V."/>
        </authorList>
    </citation>
    <scope>NUCLEOTIDE SEQUENCE [LARGE SCALE GENOMIC DNA]</scope>
    <source>
        <strain evidence="11">DTO 134E9</strain>
    </source>
</reference>
<evidence type="ECO:0000256" key="4">
    <source>
        <dbReference type="ARBA" id="ARBA00007920"/>
    </source>
</evidence>
<feature type="domain" description="DUF676" evidence="8">
    <location>
        <begin position="23"/>
        <end position="163"/>
    </location>
</feature>
<evidence type="ECO:0000313" key="11">
    <source>
        <dbReference type="Proteomes" id="UP000184383"/>
    </source>
</evidence>
<evidence type="ECO:0000256" key="1">
    <source>
        <dbReference type="ARBA" id="ARBA00004173"/>
    </source>
</evidence>
<evidence type="ECO:0000256" key="7">
    <source>
        <dbReference type="ARBA" id="ARBA00023136"/>
    </source>
</evidence>
<dbReference type="EMBL" id="KV878215">
    <property type="protein sequence ID" value="OJJ31688.1"/>
    <property type="molecule type" value="Genomic_DNA"/>
</dbReference>
<comment type="subcellular location">
    <subcellularLocation>
        <location evidence="2">Endoplasmic reticulum</location>
    </subcellularLocation>
    <subcellularLocation>
        <location evidence="3">Membrane</location>
    </subcellularLocation>
    <subcellularLocation>
        <location evidence="1">Mitochondrion</location>
    </subcellularLocation>
</comment>
<dbReference type="InterPro" id="IPR029058">
    <property type="entry name" value="AB_hydrolase_fold"/>
</dbReference>
<dbReference type="RefSeq" id="XP_040685365.1">
    <property type="nucleotide sequence ID" value="XM_040836064.1"/>
</dbReference>
<dbReference type="OrthoDB" id="5086500at2759"/>
<evidence type="ECO:0000313" key="10">
    <source>
        <dbReference type="EMBL" id="OJJ31688.1"/>
    </source>
</evidence>
<keyword evidence="5" id="KW-0256">Endoplasmic reticulum</keyword>
<gene>
    <name evidence="10" type="ORF">ASPWEDRAFT_43641</name>
    <name evidence="9" type="ORF">ASPWEDRAFT_44780</name>
</gene>
<dbReference type="VEuPathDB" id="FungiDB:ASPWEDRAFT_44780"/>
<comment type="similarity">
    <text evidence="4">Belongs to the putative lipase ROG1 family.</text>
</comment>
<accession>A0A1L9R9W4</accession>
<dbReference type="EMBL" id="KV878216">
    <property type="protein sequence ID" value="OJJ30793.1"/>
    <property type="molecule type" value="Genomic_DNA"/>
</dbReference>
<dbReference type="Proteomes" id="UP000184383">
    <property type="component" value="Unassembled WGS sequence"/>
</dbReference>
<keyword evidence="6" id="KW-0496">Mitochondrion</keyword>
<sequence length="330" mass="36737">MGSQRTGIVELFKPKGREIDIDIVAVHGLQGDAIRTWTHEKSHLCWLSDLLPEKIPNARVLSWGYLANTNSWGGKSTTSDRILHHAETLIEELQIDREVHDASTRPIIFLCHSLGGIIVKRALTIAAGRVSSRSARLHLIYTCTFGILFFGTPHNGSGIARPANKLMKFASAVVPRRITRFETSLVTGLEVDSETLQNITQDFAPMMTRYHVYFFWEQLPTNLIYSTDYVVARDSAAPVIDGTNRCGIAANHRDMCKFEGIDSPGFKVAIAALKRYVQAAPHVVETRLEESANMLGERRKNEALDLIKDSKVPLFSGLEKHRSIDKGTSG</sequence>
<dbReference type="GO" id="GO:0005739">
    <property type="term" value="C:mitochondrion"/>
    <property type="evidence" value="ECO:0007669"/>
    <property type="project" value="UniProtKB-SubCell"/>
</dbReference>
<dbReference type="GO" id="GO:0005783">
    <property type="term" value="C:endoplasmic reticulum"/>
    <property type="evidence" value="ECO:0007669"/>
    <property type="project" value="UniProtKB-SubCell"/>
</dbReference>
<proteinExistence type="inferred from homology"/>
<dbReference type="AlphaFoldDB" id="A0A1L9R9W4"/>
<protein>
    <recommendedName>
        <fullName evidence="8">DUF676 domain-containing protein</fullName>
    </recommendedName>
</protein>
<dbReference type="InterPro" id="IPR007751">
    <property type="entry name" value="DUF676_lipase-like"/>
</dbReference>
<dbReference type="Gene3D" id="3.40.50.1820">
    <property type="entry name" value="alpha/beta hydrolase"/>
    <property type="match status" value="1"/>
</dbReference>
<dbReference type="Pfam" id="PF05057">
    <property type="entry name" value="DUF676"/>
    <property type="match status" value="1"/>
</dbReference>
<dbReference type="PANTHER" id="PTHR48182:SF2">
    <property type="entry name" value="PROTEIN SERAC1"/>
    <property type="match status" value="1"/>
</dbReference>
<dbReference type="GO" id="GO:0016020">
    <property type="term" value="C:membrane"/>
    <property type="evidence" value="ECO:0007669"/>
    <property type="project" value="UniProtKB-SubCell"/>
</dbReference>
<reference evidence="10" key="1">
    <citation type="submission" date="2015-09" db="EMBL/GenBank/DDBJ databases">
        <title>Genomic diversity in the industrially and medically important fungal genus Aspergillus.</title>
        <authorList>
            <consortium name="DOE Joint Genome Institute"/>
            <person name="Riley R."/>
            <person name="Labutti K."/>
            <person name="Clum A."/>
            <person name="Sun H."/>
            <person name="Wiebenga A."/>
            <person name="De Vries R.P."/>
            <person name="Grigoriev I.V."/>
        </authorList>
    </citation>
    <scope>NUCLEOTIDE SEQUENCE [LARGE SCALE GENOMIC DNA]</scope>
    <source>
        <strain evidence="10">DTO 134E9</strain>
    </source>
</reference>
<evidence type="ECO:0000313" key="9">
    <source>
        <dbReference type="EMBL" id="OJJ30793.1"/>
    </source>
</evidence>
<dbReference type="VEuPathDB" id="FungiDB:ASPWEDRAFT_43641"/>
<dbReference type="InterPro" id="IPR052374">
    <property type="entry name" value="SERAC1"/>
</dbReference>
<evidence type="ECO:0000256" key="3">
    <source>
        <dbReference type="ARBA" id="ARBA00004370"/>
    </source>
</evidence>
<organism evidence="10 11">
    <name type="scientific">Aspergillus wentii DTO 134E9</name>
    <dbReference type="NCBI Taxonomy" id="1073089"/>
    <lineage>
        <taxon>Eukaryota</taxon>
        <taxon>Fungi</taxon>
        <taxon>Dikarya</taxon>
        <taxon>Ascomycota</taxon>
        <taxon>Pezizomycotina</taxon>
        <taxon>Eurotiomycetes</taxon>
        <taxon>Eurotiomycetidae</taxon>
        <taxon>Eurotiales</taxon>
        <taxon>Aspergillaceae</taxon>
        <taxon>Aspergillus</taxon>
        <taxon>Aspergillus subgen. Cremei</taxon>
    </lineage>
</organism>
<name>A0A1L9R9W4_ASPWE</name>